<dbReference type="GO" id="GO:0003677">
    <property type="term" value="F:DNA binding"/>
    <property type="evidence" value="ECO:0007669"/>
    <property type="project" value="UniProtKB-KW"/>
</dbReference>
<dbReference type="AlphaFoldDB" id="A0A930UZF9"/>
<keyword evidence="2" id="KW-1185">Reference proteome</keyword>
<accession>A0A930UZF9</accession>
<reference evidence="1" key="1">
    <citation type="submission" date="2020-11" db="EMBL/GenBank/DDBJ databases">
        <title>Nocardioides sp. CBS4Y-1, whole genome shotgun sequence.</title>
        <authorList>
            <person name="Tuo L."/>
        </authorList>
    </citation>
    <scope>NUCLEOTIDE SEQUENCE</scope>
    <source>
        <strain evidence="1">CBS4Y-1</strain>
    </source>
</reference>
<name>A0A930UZF9_9ACTN</name>
<protein>
    <submittedName>
        <fullName evidence="1">Winged helix DNA-binding domain-containing protein</fullName>
    </submittedName>
</protein>
<dbReference type="EMBL" id="JADIVZ010000001">
    <property type="protein sequence ID" value="MBF4160875.1"/>
    <property type="molecule type" value="Genomic_DNA"/>
</dbReference>
<sequence length="363" mass="39045">MAALSVSRGAARSWRLERHLLDPVGGASVTEVVRRLTGVPTMDAAKAELAVRVRRTGSQAGELATAIADGDVVQAFAFRGAVHVMAPDDAGAWLAVRGAGRQWELKSWREHYRLEADDWPPLLDAVRAAVADGPVTFGELGAALTAHRRFAHLRATFEGDYGTLVKPFFWQGACCFGPPREGRATLRSLDHVRGWRGIWDLDEAGPHCVVAYLGAFGPASRANIHHWLGAGLSAGRQNIERWLAGLGDRLAQARLEGVDEPTYALAEHTDGLTAAEPSRAVRLLPGHDAWVMGPGSDDQLVVPPMMRPAVTRKSDLVLVDGVVRGTWRARAGEVVVAWPDDDAPAELDAEALAAEVERVAALL</sequence>
<organism evidence="1 2">
    <name type="scientific">Nocardioides acrostichi</name>
    <dbReference type="NCBI Taxonomy" id="2784339"/>
    <lineage>
        <taxon>Bacteria</taxon>
        <taxon>Bacillati</taxon>
        <taxon>Actinomycetota</taxon>
        <taxon>Actinomycetes</taxon>
        <taxon>Propionibacteriales</taxon>
        <taxon>Nocardioidaceae</taxon>
        <taxon>Nocardioides</taxon>
    </lineage>
</organism>
<comment type="caution">
    <text evidence="1">The sequence shown here is derived from an EMBL/GenBank/DDBJ whole genome shotgun (WGS) entry which is preliminary data.</text>
</comment>
<proteinExistence type="predicted"/>
<keyword evidence="1" id="KW-0238">DNA-binding</keyword>
<evidence type="ECO:0000313" key="1">
    <source>
        <dbReference type="EMBL" id="MBF4160875.1"/>
    </source>
</evidence>
<dbReference type="PANTHER" id="PTHR38479:SF2">
    <property type="entry name" value="WINGED HELIX DNA-BINDING DOMAIN-CONTAINING PROTEIN"/>
    <property type="match status" value="1"/>
</dbReference>
<dbReference type="RefSeq" id="WP_194502043.1">
    <property type="nucleotide sequence ID" value="NZ_JADIVZ010000001.1"/>
</dbReference>
<evidence type="ECO:0000313" key="2">
    <source>
        <dbReference type="Proteomes" id="UP000656804"/>
    </source>
</evidence>
<dbReference type="Pfam" id="PF06224">
    <property type="entry name" value="AlkZ-like"/>
    <property type="match status" value="1"/>
</dbReference>
<gene>
    <name evidence="1" type="ORF">ISG29_04180</name>
</gene>
<dbReference type="Proteomes" id="UP000656804">
    <property type="component" value="Unassembled WGS sequence"/>
</dbReference>
<dbReference type="PANTHER" id="PTHR38479">
    <property type="entry name" value="LMO0824 PROTEIN"/>
    <property type="match status" value="1"/>
</dbReference>
<dbReference type="InterPro" id="IPR009351">
    <property type="entry name" value="AlkZ-like"/>
</dbReference>